<evidence type="ECO:0000313" key="5">
    <source>
        <dbReference type="Proteomes" id="UP000018144"/>
    </source>
</evidence>
<name>U4L287_PYROM</name>
<protein>
    <submittedName>
        <fullName evidence="4">Uncharacterized protein</fullName>
    </submittedName>
</protein>
<reference evidence="4 5" key="1">
    <citation type="journal article" date="2013" name="PLoS Genet.">
        <title>The genome and development-dependent transcriptomes of Pyronema confluens: a window into fungal evolution.</title>
        <authorList>
            <person name="Traeger S."/>
            <person name="Altegoer F."/>
            <person name="Freitag M."/>
            <person name="Gabaldon T."/>
            <person name="Kempken F."/>
            <person name="Kumar A."/>
            <person name="Marcet-Houben M."/>
            <person name="Poggeler S."/>
            <person name="Stajich J.E."/>
            <person name="Nowrousian M."/>
        </authorList>
    </citation>
    <scope>NUCLEOTIDE SEQUENCE [LARGE SCALE GENOMIC DNA]</scope>
    <source>
        <strain evidence="5">CBS 100304</strain>
        <tissue evidence="4">Vegetative mycelium</tissue>
    </source>
</reference>
<dbReference type="Proteomes" id="UP000018144">
    <property type="component" value="Unassembled WGS sequence"/>
</dbReference>
<keyword evidence="2" id="KW-0472">Membrane</keyword>
<keyword evidence="2" id="KW-0812">Transmembrane</keyword>
<accession>U4L287</accession>
<sequence length="316" mass="33809">MRASLFVHTILLGLFPVVMSKNYYIRDDVCSSPCERVYKVASNCDLTEPPILPFHIAPLGFNESCLCSPDDFREYAPACIDCLFRNDVEATMRDALVKGMNGCVKLIGLPACPKKCGNVPKLMKDCDEEDAAAAAASAAAESLSSALAASSSTAMNGPLETGSAAVSAPAAGETSAAKVFSLAERIKKVKEDYSKRCICRPQNKEEVETCGKCVMNYDSAAAEAIVLPARKCDPNYGVKGPLYRPTGPYKPDDDEVAVGGVSATDSPQSPKAKPNDGEQSQKKNLGTNVYADLVYIMWIVGFQVLCVLGAILYFTI</sequence>
<organism evidence="4 5">
    <name type="scientific">Pyronema omphalodes (strain CBS 100304)</name>
    <name type="common">Pyronema confluens</name>
    <dbReference type="NCBI Taxonomy" id="1076935"/>
    <lineage>
        <taxon>Eukaryota</taxon>
        <taxon>Fungi</taxon>
        <taxon>Dikarya</taxon>
        <taxon>Ascomycota</taxon>
        <taxon>Pezizomycotina</taxon>
        <taxon>Pezizomycetes</taxon>
        <taxon>Pezizales</taxon>
        <taxon>Pyronemataceae</taxon>
        <taxon>Pyronema</taxon>
    </lineage>
</organism>
<evidence type="ECO:0000256" key="1">
    <source>
        <dbReference type="SAM" id="MobiDB-lite"/>
    </source>
</evidence>
<feature type="signal peptide" evidence="3">
    <location>
        <begin position="1"/>
        <end position="20"/>
    </location>
</feature>
<feature type="transmembrane region" description="Helical" evidence="2">
    <location>
        <begin position="293"/>
        <end position="314"/>
    </location>
</feature>
<keyword evidence="2" id="KW-1133">Transmembrane helix</keyword>
<evidence type="ECO:0000313" key="4">
    <source>
        <dbReference type="EMBL" id="CCX10386.1"/>
    </source>
</evidence>
<evidence type="ECO:0000256" key="3">
    <source>
        <dbReference type="SAM" id="SignalP"/>
    </source>
</evidence>
<dbReference type="AlphaFoldDB" id="U4L287"/>
<proteinExistence type="predicted"/>
<gene>
    <name evidence="4" type="ORF">PCON_09980</name>
</gene>
<keyword evidence="5" id="KW-1185">Reference proteome</keyword>
<dbReference type="EMBL" id="HF935539">
    <property type="protein sequence ID" value="CCX10386.1"/>
    <property type="molecule type" value="Genomic_DNA"/>
</dbReference>
<feature type="region of interest" description="Disordered" evidence="1">
    <location>
        <begin position="253"/>
        <end position="282"/>
    </location>
</feature>
<dbReference type="OrthoDB" id="5329909at2759"/>
<keyword evidence="3" id="KW-0732">Signal</keyword>
<feature type="chain" id="PRO_5004651049" evidence="3">
    <location>
        <begin position="21"/>
        <end position="316"/>
    </location>
</feature>
<evidence type="ECO:0000256" key="2">
    <source>
        <dbReference type="SAM" id="Phobius"/>
    </source>
</evidence>